<dbReference type="PANTHER" id="PTHR39650:SF1">
    <property type="entry name" value="CDP-ARCHAEOL SYNTHASE"/>
    <property type="match status" value="1"/>
</dbReference>
<dbReference type="Pfam" id="PF01864">
    <property type="entry name" value="CarS-like"/>
    <property type="match status" value="1"/>
</dbReference>
<evidence type="ECO:0000256" key="9">
    <source>
        <dbReference type="ARBA" id="ARBA00023209"/>
    </source>
</evidence>
<keyword evidence="8 11" id="KW-0472">Membrane</keyword>
<keyword evidence="3 11" id="KW-0808">Transferase</keyword>
<dbReference type="InterPro" id="IPR032690">
    <property type="entry name" value="CarS"/>
</dbReference>
<keyword evidence="9 11" id="KW-0594">Phospholipid biosynthesis</keyword>
<comment type="catalytic activity">
    <reaction evidence="11">
        <text>2,3-bis-O-(geranylgeranyl)-sn-glycerol 1-phosphate + CTP + H(+) = CDP-2,3-bis-O-(geranylgeranyl)-sn-glycerol + diphosphate</text>
        <dbReference type="Rhea" id="RHEA:25690"/>
        <dbReference type="ChEBI" id="CHEBI:15378"/>
        <dbReference type="ChEBI" id="CHEBI:33019"/>
        <dbReference type="ChEBI" id="CHEBI:37563"/>
        <dbReference type="ChEBI" id="CHEBI:58837"/>
        <dbReference type="ChEBI" id="CHEBI:58838"/>
        <dbReference type="EC" id="2.7.7.67"/>
    </reaction>
</comment>
<feature type="transmembrane region" description="Helical" evidence="11">
    <location>
        <begin position="51"/>
        <end position="71"/>
    </location>
</feature>
<dbReference type="OrthoDB" id="45383at2157"/>
<keyword evidence="6 11" id="KW-1133">Transmembrane helix</keyword>
<gene>
    <name evidence="11" type="primary">carS</name>
    <name evidence="12" type="ORF">GRX66_14005</name>
</gene>
<evidence type="ECO:0000256" key="1">
    <source>
        <dbReference type="ARBA" id="ARBA00022475"/>
    </source>
</evidence>
<evidence type="ECO:0000256" key="10">
    <source>
        <dbReference type="ARBA" id="ARBA00023264"/>
    </source>
</evidence>
<evidence type="ECO:0000256" key="2">
    <source>
        <dbReference type="ARBA" id="ARBA00022516"/>
    </source>
</evidence>
<dbReference type="RefSeq" id="WP_159527116.1">
    <property type="nucleotide sequence ID" value="NZ_WUUU01000136.1"/>
</dbReference>
<dbReference type="EC" id="2.7.7.67" evidence="11"/>
<feature type="transmembrane region" description="Helical" evidence="11">
    <location>
        <begin position="78"/>
        <end position="108"/>
    </location>
</feature>
<keyword evidence="1 11" id="KW-1003">Cell membrane</keyword>
<name>A0A6B0SKE3_9EURY</name>
<evidence type="ECO:0000256" key="5">
    <source>
        <dbReference type="ARBA" id="ARBA00022842"/>
    </source>
</evidence>
<comment type="subcellular location">
    <subcellularLocation>
        <location evidence="11">Cell membrane</location>
        <topology evidence="11">Multi-pass membrane protein</topology>
    </subcellularLocation>
</comment>
<keyword evidence="7 11" id="KW-0443">Lipid metabolism</keyword>
<dbReference type="Proteomes" id="UP000471521">
    <property type="component" value="Unassembled WGS sequence"/>
</dbReference>
<accession>A0A6B0SKE3</accession>
<keyword evidence="13" id="KW-1185">Reference proteome</keyword>
<dbReference type="GO" id="GO:0043338">
    <property type="term" value="F:CDP-2,3-bis-(O-geranylgeranyl)-sn-glycerol synthase activity"/>
    <property type="evidence" value="ECO:0007669"/>
    <property type="project" value="UniProtKB-EC"/>
</dbReference>
<keyword evidence="12" id="KW-0548">Nucleotidyltransferase</keyword>
<dbReference type="PANTHER" id="PTHR39650">
    <property type="entry name" value="CDP-ARCHAEOL SYNTHASE"/>
    <property type="match status" value="1"/>
</dbReference>
<feature type="transmembrane region" description="Helical" evidence="11">
    <location>
        <begin position="128"/>
        <end position="145"/>
    </location>
</feature>
<feature type="transmembrane region" description="Helical" evidence="11">
    <location>
        <begin position="152"/>
        <end position="174"/>
    </location>
</feature>
<keyword evidence="5 11" id="KW-0460">Magnesium</keyword>
<evidence type="ECO:0000256" key="11">
    <source>
        <dbReference type="HAMAP-Rule" id="MF_01117"/>
    </source>
</evidence>
<evidence type="ECO:0000256" key="4">
    <source>
        <dbReference type="ARBA" id="ARBA00022692"/>
    </source>
</evidence>
<dbReference type="HAMAP" id="MF_01117">
    <property type="entry name" value="CDP_archaeol_synth"/>
    <property type="match status" value="1"/>
</dbReference>
<sequence>MSLAATVAIAVWVMLPAYVPNNVAVVAGGGRPIDGGRTWGDKRLLGDGKTWRGTLAGTLAGIALAAVLNAINPGATDFLGVALPTFPPAAMVALAFGAMLGDILASFLKRRTGRQRGAAFPLVDQLDFVVVALALTAVAAPAWFADTFTLDVVVAILVITPLLHVLTNAIAYLLGLKDEPW</sequence>
<reference evidence="12 13" key="1">
    <citation type="submission" date="2019-12" db="EMBL/GenBank/DDBJ databases">
        <title>Isolation and characterization of three novel carbon monoxide-oxidizing members of Halobacteria from salione crusts and soils.</title>
        <authorList>
            <person name="Myers M.R."/>
            <person name="King G.M."/>
        </authorList>
    </citation>
    <scope>NUCLEOTIDE SEQUENCE [LARGE SCALE GENOMIC DNA]</scope>
    <source>
        <strain evidence="12 13">PCN9</strain>
    </source>
</reference>
<organism evidence="12 13">
    <name type="scientific">Halobacterium bonnevillei</name>
    <dbReference type="NCBI Taxonomy" id="2692200"/>
    <lineage>
        <taxon>Archaea</taxon>
        <taxon>Methanobacteriati</taxon>
        <taxon>Methanobacteriota</taxon>
        <taxon>Stenosarchaea group</taxon>
        <taxon>Halobacteria</taxon>
        <taxon>Halobacteriales</taxon>
        <taxon>Halobacteriaceae</taxon>
        <taxon>Halobacterium</taxon>
    </lineage>
</organism>
<keyword evidence="2 11" id="KW-0444">Lipid biosynthesis</keyword>
<dbReference type="GO" id="GO:0005886">
    <property type="term" value="C:plasma membrane"/>
    <property type="evidence" value="ECO:0007669"/>
    <property type="project" value="UniProtKB-SubCell"/>
</dbReference>
<comment type="caution">
    <text evidence="12">The sequence shown here is derived from an EMBL/GenBank/DDBJ whole genome shotgun (WGS) entry which is preliminary data.</text>
</comment>
<dbReference type="InterPro" id="IPR002726">
    <property type="entry name" value="CarS_archaea"/>
</dbReference>
<keyword evidence="4 11" id="KW-0812">Transmembrane</keyword>
<comment type="similarity">
    <text evidence="11">Belongs to the CDP-archaeol synthase family.</text>
</comment>
<comment type="cofactor">
    <cofactor evidence="11">
        <name>Mg(2+)</name>
        <dbReference type="ChEBI" id="CHEBI:18420"/>
    </cofactor>
</comment>
<comment type="pathway">
    <text evidence="11">Membrane lipid metabolism; glycerophospholipid metabolism.</text>
</comment>
<proteinExistence type="inferred from homology"/>
<evidence type="ECO:0000313" key="12">
    <source>
        <dbReference type="EMBL" id="MXR21667.1"/>
    </source>
</evidence>
<dbReference type="EMBL" id="WUUU01000136">
    <property type="protein sequence ID" value="MXR21667.1"/>
    <property type="molecule type" value="Genomic_DNA"/>
</dbReference>
<keyword evidence="10 11" id="KW-1208">Phospholipid metabolism</keyword>
<dbReference type="NCBIfam" id="NF003114">
    <property type="entry name" value="PRK04032.1"/>
    <property type="match status" value="1"/>
</dbReference>
<comment type="function">
    <text evidence="11">Catalyzes the formation of CDP-2,3-bis-(O-geranylgeranyl)-sn-glycerol (CDP-archaeol) from 2,3-bis-(O-geranylgeranyl)-sn-glycerol 1-phosphate (DGGGP) and CTP. This reaction is the third ether-bond-formation step in the biosynthesis of archaeal membrane lipids.</text>
</comment>
<evidence type="ECO:0000256" key="3">
    <source>
        <dbReference type="ARBA" id="ARBA00022679"/>
    </source>
</evidence>
<dbReference type="UniPathway" id="UPA00940"/>
<protein>
    <recommendedName>
        <fullName evidence="11">CDP-archaeol synthase</fullName>
        <ecNumber evidence="11">2.7.7.67</ecNumber>
    </recommendedName>
    <alternativeName>
        <fullName evidence="11">CDP-2,3-bis-(O-geranylgeranyl)-sn-glycerol synthase</fullName>
    </alternativeName>
</protein>
<evidence type="ECO:0000256" key="8">
    <source>
        <dbReference type="ARBA" id="ARBA00023136"/>
    </source>
</evidence>
<dbReference type="GO" id="GO:0046474">
    <property type="term" value="P:glycerophospholipid biosynthetic process"/>
    <property type="evidence" value="ECO:0007669"/>
    <property type="project" value="UniProtKB-UniRule"/>
</dbReference>
<dbReference type="AlphaFoldDB" id="A0A6B0SKE3"/>
<evidence type="ECO:0000256" key="7">
    <source>
        <dbReference type="ARBA" id="ARBA00023098"/>
    </source>
</evidence>
<evidence type="ECO:0000313" key="13">
    <source>
        <dbReference type="Proteomes" id="UP000471521"/>
    </source>
</evidence>
<evidence type="ECO:0000256" key="6">
    <source>
        <dbReference type="ARBA" id="ARBA00022989"/>
    </source>
</evidence>